<sequence length="43" mass="4875">MYIPASIVKVIKLKNYLNIKVGEYIEIPNSGFGCNFDKKNRGV</sequence>
<dbReference type="STRING" id="1806891.Cs308_0711"/>
<dbReference type="EMBL" id="CP014639">
    <property type="protein sequence ID" value="ANH78881.1"/>
    <property type="molecule type" value="Genomic_DNA"/>
</dbReference>
<gene>
    <name evidence="1" type="ORF">Cs308_0711</name>
</gene>
<proteinExistence type="predicted"/>
<dbReference type="AlphaFoldDB" id="A0A1A9HWR5"/>
<reference evidence="1 2" key="1">
    <citation type="submission" date="2016-03" db="EMBL/GenBank/DDBJ databases">
        <title>Culture-independent genomics supports pathogen discovery for uncultivable bacteria within the genus Chlamydia.</title>
        <authorList>
            <person name="Taylor-Brown A."/>
            <person name="Bachmann N.L."/>
            <person name="Borel N."/>
            <person name="Polkinghorne A."/>
        </authorList>
    </citation>
    <scope>NUCLEOTIDE SEQUENCE [LARGE SCALE GENOMIC DNA]</scope>
    <source>
        <strain evidence="1 2">2742-308</strain>
    </source>
</reference>
<evidence type="ECO:0000313" key="2">
    <source>
        <dbReference type="Proteomes" id="UP000078162"/>
    </source>
</evidence>
<name>A0A1A9HWR5_9CHLA</name>
<dbReference type="Proteomes" id="UP000078162">
    <property type="component" value="Chromosome"/>
</dbReference>
<keyword evidence="2" id="KW-1185">Reference proteome</keyword>
<dbReference type="KEGG" id="csaz:Cs308_0711"/>
<evidence type="ECO:0000313" key="1">
    <source>
        <dbReference type="EMBL" id="ANH78881.1"/>
    </source>
</evidence>
<organism evidence="1 2">
    <name type="scientific">Candidatus Chlamydia sanziniae</name>
    <dbReference type="NCBI Taxonomy" id="1806891"/>
    <lineage>
        <taxon>Bacteria</taxon>
        <taxon>Pseudomonadati</taxon>
        <taxon>Chlamydiota</taxon>
        <taxon>Chlamydiia</taxon>
        <taxon>Chlamydiales</taxon>
        <taxon>Chlamydiaceae</taxon>
        <taxon>Chlamydia/Chlamydophila group</taxon>
        <taxon>Chlamydia</taxon>
    </lineage>
</organism>
<protein>
    <submittedName>
        <fullName evidence="1">Uncharacterized protein</fullName>
    </submittedName>
</protein>
<accession>A0A1A9HWR5</accession>
<dbReference type="PATRIC" id="fig|1806891.3.peg.703"/>